<protein>
    <submittedName>
        <fullName evidence="1">Uncharacterized protein</fullName>
    </submittedName>
</protein>
<dbReference type="Proteomes" id="UP000249417">
    <property type="component" value="Unassembled WGS sequence"/>
</dbReference>
<gene>
    <name evidence="1" type="ORF">DI551_06900</name>
</gene>
<accession>A0A2W5N490</accession>
<dbReference type="AlphaFoldDB" id="A0A2W5N490"/>
<evidence type="ECO:0000313" key="1">
    <source>
        <dbReference type="EMBL" id="PZQ45585.1"/>
    </source>
</evidence>
<sequence>MEMINKLEKSQQKNWNDFCQSIEENIDQDSFEKYIAVKDILLSFGVRDTVINAIEKGCRHQDWKEAIIAFSNSYHDDVCFYAGPMTPNERLDYKNGLILLKKSDLSQPINDKIHKNMSSIGLRLFGSPCDFGGRRVELYNVISSAGSMVQKTPPIALFTPFYLKGWKELGDQNLQRRTILFHSAVKDRFLTKTYPKAKQRFKMDDKIFDLDEIDNDQLNEAIALWLLLHEMMHASGPLPLFGAKVQKLPLGKLYGAIEEARVDMSVWTILHHCEDILGKSAQTAKYIILMERLFRSSLLGSNLQGKPVGAEGEHGLFWVNLLLGQNVGSLDTEGNVSLRADDIQRSLMTFLGEVYESESSATDNDKDEGRQILEDLSSRLRERYLSDKNINFHMNENWIQRIAQA</sequence>
<evidence type="ECO:0000313" key="2">
    <source>
        <dbReference type="Proteomes" id="UP000249417"/>
    </source>
</evidence>
<organism evidence="1 2">
    <name type="scientific">Micavibrio aeruginosavorus</name>
    <dbReference type="NCBI Taxonomy" id="349221"/>
    <lineage>
        <taxon>Bacteria</taxon>
        <taxon>Pseudomonadati</taxon>
        <taxon>Bdellovibrionota</taxon>
        <taxon>Bdellovibrionia</taxon>
        <taxon>Bdellovibrionales</taxon>
        <taxon>Pseudobdellovibrionaceae</taxon>
        <taxon>Micavibrio</taxon>
    </lineage>
</organism>
<proteinExistence type="predicted"/>
<comment type="caution">
    <text evidence="1">The sequence shown here is derived from an EMBL/GenBank/DDBJ whole genome shotgun (WGS) entry which is preliminary data.</text>
</comment>
<name>A0A2W5N490_9BACT</name>
<dbReference type="EMBL" id="QFQB01000044">
    <property type="protein sequence ID" value="PZQ45585.1"/>
    <property type="molecule type" value="Genomic_DNA"/>
</dbReference>
<reference evidence="1 2" key="1">
    <citation type="submission" date="2017-08" db="EMBL/GenBank/DDBJ databases">
        <title>Infants hospitalized years apart are colonized by the same room-sourced microbial strains.</title>
        <authorList>
            <person name="Brooks B."/>
            <person name="Olm M.R."/>
            <person name="Firek B.A."/>
            <person name="Baker R."/>
            <person name="Thomas B.C."/>
            <person name="Morowitz M.J."/>
            <person name="Banfield J.F."/>
        </authorList>
    </citation>
    <scope>NUCLEOTIDE SEQUENCE [LARGE SCALE GENOMIC DNA]</scope>
    <source>
        <strain evidence="1">S2_005_002_R2_29</strain>
    </source>
</reference>